<evidence type="ECO:0000256" key="2">
    <source>
        <dbReference type="PIRNR" id="PIRNR001892"/>
    </source>
</evidence>
<dbReference type="PANTHER" id="PTHR30203">
    <property type="entry name" value="OUTER MEMBRANE CATION EFFLUX PROTEIN"/>
    <property type="match status" value="1"/>
</dbReference>
<organism evidence="4 5">
    <name type="scientific">Polymorphobacter multimanifer</name>
    <dbReference type="NCBI Taxonomy" id="1070431"/>
    <lineage>
        <taxon>Bacteria</taxon>
        <taxon>Pseudomonadati</taxon>
        <taxon>Pseudomonadota</taxon>
        <taxon>Alphaproteobacteria</taxon>
        <taxon>Sphingomonadales</taxon>
        <taxon>Sphingosinicellaceae</taxon>
        <taxon>Polymorphobacter</taxon>
    </lineage>
</organism>
<dbReference type="InterPro" id="IPR003423">
    <property type="entry name" value="OMP_efflux"/>
</dbReference>
<dbReference type="GO" id="GO:0031640">
    <property type="term" value="P:killing of cells of another organism"/>
    <property type="evidence" value="ECO:0007669"/>
    <property type="project" value="UniProtKB-KW"/>
</dbReference>
<comment type="subcellular location">
    <subcellularLocation>
        <location evidence="2">Cell outer membrane</location>
        <topology evidence="2">Peripheral membrane protein</topology>
    </subcellularLocation>
</comment>
<evidence type="ECO:0000256" key="3">
    <source>
        <dbReference type="SAM" id="SignalP"/>
    </source>
</evidence>
<protein>
    <recommendedName>
        <fullName evidence="2">Protein CyaE</fullName>
    </recommendedName>
</protein>
<dbReference type="SUPFAM" id="SSF56954">
    <property type="entry name" value="Outer membrane efflux proteins (OEP)"/>
    <property type="match status" value="1"/>
</dbReference>
<gene>
    <name evidence="4" type="ORF">FHS79_000395</name>
</gene>
<keyword evidence="2" id="KW-0354">Hemolysis</keyword>
<proteinExistence type="inferred from homology"/>
<dbReference type="Pfam" id="PF02321">
    <property type="entry name" value="OEP"/>
    <property type="match status" value="2"/>
</dbReference>
<comment type="function">
    <text evidence="2">CyaE is necessary for transport of calmodulin-sensitive adenylate cyclase-hemolysin (cyclolysin).</text>
</comment>
<dbReference type="PIRSF" id="PIRSF001892">
    <property type="entry name" value="CyaE"/>
    <property type="match status" value="1"/>
</dbReference>
<dbReference type="InterPro" id="IPR028351">
    <property type="entry name" value="CyaE"/>
</dbReference>
<accession>A0A841LAQ9</accession>
<dbReference type="PANTHER" id="PTHR30203:SF29">
    <property type="entry name" value="PROTEIN CYAE"/>
    <property type="match status" value="1"/>
</dbReference>
<dbReference type="GO" id="GO:0009279">
    <property type="term" value="C:cell outer membrane"/>
    <property type="evidence" value="ECO:0007669"/>
    <property type="project" value="UniProtKB-SubCell"/>
</dbReference>
<dbReference type="GO" id="GO:0015562">
    <property type="term" value="F:efflux transmembrane transporter activity"/>
    <property type="evidence" value="ECO:0007669"/>
    <property type="project" value="InterPro"/>
</dbReference>
<keyword evidence="3" id="KW-0732">Signal</keyword>
<dbReference type="InterPro" id="IPR010131">
    <property type="entry name" value="MdtP/NodT-like"/>
</dbReference>
<dbReference type="Gene3D" id="1.20.1600.10">
    <property type="entry name" value="Outer membrane efflux proteins (OEP)"/>
    <property type="match status" value="1"/>
</dbReference>
<feature type="chain" id="PRO_5032298641" description="Protein CyaE" evidence="3">
    <location>
        <begin position="18"/>
        <end position="467"/>
    </location>
</feature>
<feature type="signal peptide" evidence="3">
    <location>
        <begin position="1"/>
        <end position="17"/>
    </location>
</feature>
<keyword evidence="2" id="KW-0472">Membrane</keyword>
<evidence type="ECO:0000256" key="1">
    <source>
        <dbReference type="ARBA" id="ARBA00007613"/>
    </source>
</evidence>
<keyword evidence="2" id="KW-0204">Cytolysis</keyword>
<keyword evidence="2" id="KW-0998">Cell outer membrane</keyword>
<evidence type="ECO:0000313" key="5">
    <source>
        <dbReference type="Proteomes" id="UP000538147"/>
    </source>
</evidence>
<reference evidence="4 5" key="1">
    <citation type="submission" date="2020-08" db="EMBL/GenBank/DDBJ databases">
        <title>Genomic Encyclopedia of Type Strains, Phase IV (KMG-IV): sequencing the most valuable type-strain genomes for metagenomic binning, comparative biology and taxonomic classification.</title>
        <authorList>
            <person name="Goeker M."/>
        </authorList>
    </citation>
    <scope>NUCLEOTIDE SEQUENCE [LARGE SCALE GENOMIC DNA]</scope>
    <source>
        <strain evidence="4 5">DSM 102189</strain>
    </source>
</reference>
<dbReference type="Proteomes" id="UP000538147">
    <property type="component" value="Unassembled WGS sequence"/>
</dbReference>
<dbReference type="EMBL" id="JACIIV010000002">
    <property type="protein sequence ID" value="MBB6226242.1"/>
    <property type="molecule type" value="Genomic_DNA"/>
</dbReference>
<evidence type="ECO:0000313" key="4">
    <source>
        <dbReference type="EMBL" id="MBB6226242.1"/>
    </source>
</evidence>
<name>A0A841LAQ9_9SPHN</name>
<comment type="similarity">
    <text evidence="1 2">Belongs to the outer membrane factor (OMF) (TC 1.B.17) family.</text>
</comment>
<keyword evidence="5" id="KW-1185">Reference proteome</keyword>
<keyword evidence="2" id="KW-0813">Transport</keyword>
<dbReference type="RefSeq" id="WP_184194561.1">
    <property type="nucleotide sequence ID" value="NZ_BMOX01000035.1"/>
</dbReference>
<comment type="caution">
    <text evidence="4">The sequence shown here is derived from an EMBL/GenBank/DDBJ whole genome shotgun (WGS) entry which is preliminary data.</text>
</comment>
<sequence length="467" mass="48201">MIRPFLLALVFAQPALAQVQGRDDPRGLIPPAQPFAAGRCAPEAMQLTLDAAVNIALCRNPRTAVAWAAAQAGAAQAGAARGALLPQVDAGIGPTLNRSQSFAGTGFVDSGGQFIGGGASTITNTTTSARLGLSWLILDGGGRAGRIAAADANAAALRAQFDDATLAVVLEVVSAWNLLVANRAIEQANIANLEFARQSRDLAAARRDAGVATSADRLQGETQAAQAELTLTQTRGNVASAAARLAVAMGLPPATVLALADLPPLAEAGALRGDAEALIAEAERLRPDLRAARLQLEAAEANVAVARSLGRPSVALQASNSLSALDTTIDRNLSSAGITLSIPLFSGWNTRYQIAQARAQQAQQAASLEQVRQTAGLAVYQGYVGFENALASLVPARVLVTSATESAALAQGRYRAGTGTYADLLNAQNALASARQQLVQAEFNTRTAQAELARAVGDMDGYRRATR</sequence>
<dbReference type="AlphaFoldDB" id="A0A841LAQ9"/>